<keyword evidence="1" id="KW-1133">Transmembrane helix</keyword>
<protein>
    <submittedName>
        <fullName evidence="3">Uncharacterized protein</fullName>
    </submittedName>
</protein>
<feature type="signal peptide" evidence="2">
    <location>
        <begin position="1"/>
        <end position="18"/>
    </location>
</feature>
<keyword evidence="2" id="KW-0732">Signal</keyword>
<proteinExistence type="predicted"/>
<gene>
    <name evidence="3" type="ORF">M378DRAFT_160338</name>
</gene>
<dbReference type="HOGENOM" id="CLU_2978642_0_0_1"/>
<feature type="chain" id="PRO_5002170747" evidence="2">
    <location>
        <begin position="19"/>
        <end position="58"/>
    </location>
</feature>
<evidence type="ECO:0000313" key="4">
    <source>
        <dbReference type="Proteomes" id="UP000054549"/>
    </source>
</evidence>
<keyword evidence="4" id="KW-1185">Reference proteome</keyword>
<evidence type="ECO:0000256" key="2">
    <source>
        <dbReference type="SAM" id="SignalP"/>
    </source>
</evidence>
<evidence type="ECO:0000313" key="3">
    <source>
        <dbReference type="EMBL" id="KIL66828.1"/>
    </source>
</evidence>
<dbReference type="Proteomes" id="UP000054549">
    <property type="component" value="Unassembled WGS sequence"/>
</dbReference>
<reference evidence="3 4" key="1">
    <citation type="submission" date="2014-04" db="EMBL/GenBank/DDBJ databases">
        <title>Evolutionary Origins and Diversification of the Mycorrhizal Mutualists.</title>
        <authorList>
            <consortium name="DOE Joint Genome Institute"/>
            <consortium name="Mycorrhizal Genomics Consortium"/>
            <person name="Kohler A."/>
            <person name="Kuo A."/>
            <person name="Nagy L.G."/>
            <person name="Floudas D."/>
            <person name="Copeland A."/>
            <person name="Barry K.W."/>
            <person name="Cichocki N."/>
            <person name="Veneault-Fourrey C."/>
            <person name="LaButti K."/>
            <person name="Lindquist E.A."/>
            <person name="Lipzen A."/>
            <person name="Lundell T."/>
            <person name="Morin E."/>
            <person name="Murat C."/>
            <person name="Riley R."/>
            <person name="Ohm R."/>
            <person name="Sun H."/>
            <person name="Tunlid A."/>
            <person name="Henrissat B."/>
            <person name="Grigoriev I.V."/>
            <person name="Hibbett D.S."/>
            <person name="Martin F."/>
        </authorList>
    </citation>
    <scope>NUCLEOTIDE SEQUENCE [LARGE SCALE GENOMIC DNA]</scope>
    <source>
        <strain evidence="3 4">Koide BX008</strain>
    </source>
</reference>
<dbReference type="AlphaFoldDB" id="A0A0C2XDB6"/>
<organism evidence="3 4">
    <name type="scientific">Amanita muscaria (strain Koide BX008)</name>
    <dbReference type="NCBI Taxonomy" id="946122"/>
    <lineage>
        <taxon>Eukaryota</taxon>
        <taxon>Fungi</taxon>
        <taxon>Dikarya</taxon>
        <taxon>Basidiomycota</taxon>
        <taxon>Agaricomycotina</taxon>
        <taxon>Agaricomycetes</taxon>
        <taxon>Agaricomycetidae</taxon>
        <taxon>Agaricales</taxon>
        <taxon>Pluteineae</taxon>
        <taxon>Amanitaceae</taxon>
        <taxon>Amanita</taxon>
    </lineage>
</organism>
<dbReference type="EMBL" id="KN818234">
    <property type="protein sequence ID" value="KIL66828.1"/>
    <property type="molecule type" value="Genomic_DNA"/>
</dbReference>
<name>A0A0C2XDB6_AMAMK</name>
<feature type="transmembrane region" description="Helical" evidence="1">
    <location>
        <begin position="30"/>
        <end position="49"/>
    </location>
</feature>
<sequence>MLLFTLTLFVILPPPQLCLSGISVPYMYSFGFSFGLLLVAITRSVENFIGRASASRYG</sequence>
<keyword evidence="1" id="KW-0472">Membrane</keyword>
<dbReference type="InParanoid" id="A0A0C2XDB6"/>
<keyword evidence="1" id="KW-0812">Transmembrane</keyword>
<evidence type="ECO:0000256" key="1">
    <source>
        <dbReference type="SAM" id="Phobius"/>
    </source>
</evidence>
<accession>A0A0C2XDB6</accession>